<proteinExistence type="predicted"/>
<dbReference type="RefSeq" id="WP_181932071.1">
    <property type="nucleotide sequence ID" value="NZ_CP054698.1"/>
</dbReference>
<protein>
    <submittedName>
        <fullName evidence="1">Uncharacterized protein</fullName>
    </submittedName>
</protein>
<reference evidence="2" key="1">
    <citation type="submission" date="2020-06" db="EMBL/GenBank/DDBJ databases">
        <title>Nostoc edaphicum CCNP1411 genome.</title>
        <authorList>
            <person name="Fidor A."/>
            <person name="Grabski M."/>
            <person name="Gawor J."/>
            <person name="Gromadka R."/>
            <person name="Wegrzyn G."/>
            <person name="Mazur-Marzec H."/>
        </authorList>
    </citation>
    <scope>NUCLEOTIDE SEQUENCE [LARGE SCALE GENOMIC DNA]</scope>
    <source>
        <strain evidence="2">CCNP1411</strain>
    </source>
</reference>
<accession>A0A7D7QA69</accession>
<gene>
    <name evidence="1" type="ORF">HUN01_15815</name>
</gene>
<dbReference type="Proteomes" id="UP000514713">
    <property type="component" value="Chromosome"/>
</dbReference>
<organism evidence="1 2">
    <name type="scientific">Nostoc edaphicum CCNP1411</name>
    <dbReference type="NCBI Taxonomy" id="1472755"/>
    <lineage>
        <taxon>Bacteria</taxon>
        <taxon>Bacillati</taxon>
        <taxon>Cyanobacteriota</taxon>
        <taxon>Cyanophyceae</taxon>
        <taxon>Nostocales</taxon>
        <taxon>Nostocaceae</taxon>
        <taxon>Nostoc</taxon>
    </lineage>
</organism>
<dbReference type="AlphaFoldDB" id="A0A7D7QA69"/>
<evidence type="ECO:0000313" key="2">
    <source>
        <dbReference type="Proteomes" id="UP000514713"/>
    </source>
</evidence>
<sequence>MKNIYDILAMIRTRPGMYLGQRSLTALRSFIDGYFFAIGQNGILIEEENPPFSQLNNWVARYYKRYGSTAGWKNIILREVGDEAKACDVFFELLELFKQRFPVLKYRVFLNPNHKSTGAIYRRICIDGIYKDLDPPKEIRIVQYTTDSGFYRFDVSQAGEITEIGYFETENLVMEEVKKEFEVSLDEWENLNTI</sequence>
<dbReference type="EMBL" id="CP054698">
    <property type="protein sequence ID" value="QMS88997.1"/>
    <property type="molecule type" value="Genomic_DNA"/>
</dbReference>
<name>A0A7D7QA69_9NOSO</name>
<evidence type="ECO:0000313" key="1">
    <source>
        <dbReference type="EMBL" id="QMS88997.1"/>
    </source>
</evidence>
<dbReference type="KEGG" id="ned:HUN01_15815"/>
<keyword evidence="2" id="KW-1185">Reference proteome</keyword>